<keyword evidence="4 6" id="KW-1133">Transmembrane helix</keyword>
<evidence type="ECO:0000259" key="7">
    <source>
        <dbReference type="Pfam" id="PF00892"/>
    </source>
</evidence>
<evidence type="ECO:0000256" key="3">
    <source>
        <dbReference type="ARBA" id="ARBA00022692"/>
    </source>
</evidence>
<dbReference type="InterPro" id="IPR037185">
    <property type="entry name" value="EmrE-like"/>
</dbReference>
<evidence type="ECO:0000256" key="1">
    <source>
        <dbReference type="ARBA" id="ARBA00004651"/>
    </source>
</evidence>
<protein>
    <submittedName>
        <fullName evidence="8">DMT family transporter</fullName>
    </submittedName>
</protein>
<proteinExistence type="predicted"/>
<comment type="caution">
    <text evidence="8">The sequence shown here is derived from an EMBL/GenBank/DDBJ whole genome shotgun (WGS) entry which is preliminary data.</text>
</comment>
<feature type="transmembrane region" description="Helical" evidence="6">
    <location>
        <begin position="218"/>
        <end position="238"/>
    </location>
</feature>
<dbReference type="EMBL" id="BAABDF010000007">
    <property type="protein sequence ID" value="GAA3872371.1"/>
    <property type="molecule type" value="Genomic_DNA"/>
</dbReference>
<dbReference type="RefSeq" id="WP_344847275.1">
    <property type="nucleotide sequence ID" value="NZ_BAABDF010000007.1"/>
</dbReference>
<dbReference type="Pfam" id="PF00892">
    <property type="entry name" value="EamA"/>
    <property type="match status" value="2"/>
</dbReference>
<name>A0ABP7KE16_9RHOB</name>
<dbReference type="InterPro" id="IPR000620">
    <property type="entry name" value="EamA_dom"/>
</dbReference>
<keyword evidence="3 6" id="KW-0812">Transmembrane</keyword>
<evidence type="ECO:0000256" key="2">
    <source>
        <dbReference type="ARBA" id="ARBA00022475"/>
    </source>
</evidence>
<evidence type="ECO:0000313" key="8">
    <source>
        <dbReference type="EMBL" id="GAA3872371.1"/>
    </source>
</evidence>
<organism evidence="8 9">
    <name type="scientific">Celeribacter arenosi</name>
    <dbReference type="NCBI Taxonomy" id="792649"/>
    <lineage>
        <taxon>Bacteria</taxon>
        <taxon>Pseudomonadati</taxon>
        <taxon>Pseudomonadota</taxon>
        <taxon>Alphaproteobacteria</taxon>
        <taxon>Rhodobacterales</taxon>
        <taxon>Roseobacteraceae</taxon>
        <taxon>Celeribacter</taxon>
    </lineage>
</organism>
<feature type="transmembrane region" description="Helical" evidence="6">
    <location>
        <begin position="42"/>
        <end position="64"/>
    </location>
</feature>
<feature type="domain" description="EamA" evidence="7">
    <location>
        <begin position="160"/>
        <end position="289"/>
    </location>
</feature>
<keyword evidence="2" id="KW-1003">Cell membrane</keyword>
<feature type="transmembrane region" description="Helical" evidence="6">
    <location>
        <begin position="272"/>
        <end position="290"/>
    </location>
</feature>
<dbReference type="PANTHER" id="PTHR32322">
    <property type="entry name" value="INNER MEMBRANE TRANSPORTER"/>
    <property type="match status" value="1"/>
</dbReference>
<keyword evidence="9" id="KW-1185">Reference proteome</keyword>
<comment type="subcellular location">
    <subcellularLocation>
        <location evidence="1">Cell membrane</location>
        <topology evidence="1">Multi-pass membrane protein</topology>
    </subcellularLocation>
</comment>
<gene>
    <name evidence="8" type="ORF">GCM10022404_22810</name>
</gene>
<feature type="transmembrane region" description="Helical" evidence="6">
    <location>
        <begin position="84"/>
        <end position="103"/>
    </location>
</feature>
<feature type="transmembrane region" description="Helical" evidence="6">
    <location>
        <begin position="13"/>
        <end position="30"/>
    </location>
</feature>
<feature type="transmembrane region" description="Helical" evidence="6">
    <location>
        <begin position="183"/>
        <end position="206"/>
    </location>
</feature>
<feature type="domain" description="EamA" evidence="7">
    <location>
        <begin position="16"/>
        <end position="148"/>
    </location>
</feature>
<sequence>MVLPLPSPDLVRANLRGAAFMVFAMALFAVEDSLLKGVAAHLPVGEVLILFGLGGSIVFAGLTVMRGERIFHPALRQRVMALRAVSEITGRVFFTLSLALTTLSATSAILQATPLVVAAAGSFIFGERVGLRRWFLIGLGFVGVLMVLRPGAGDFSALSILAILGMLGFAGRDLATRAAPATLSYAQLGLYGFVPLIVAGTALMVWQGGAVMPVARDLALLLAAVIIGVIAYTSLTMAMRMGELSAVTPFRYSRLLFGMGMGVVVFGETPSFWDYAGGAVIVVAGLMIMLSSRRRR</sequence>
<evidence type="ECO:0000313" key="9">
    <source>
        <dbReference type="Proteomes" id="UP001399917"/>
    </source>
</evidence>
<evidence type="ECO:0000256" key="6">
    <source>
        <dbReference type="SAM" id="Phobius"/>
    </source>
</evidence>
<dbReference type="SUPFAM" id="SSF103481">
    <property type="entry name" value="Multidrug resistance efflux transporter EmrE"/>
    <property type="match status" value="2"/>
</dbReference>
<dbReference type="InterPro" id="IPR050638">
    <property type="entry name" value="AA-Vitamin_Transporters"/>
</dbReference>
<reference evidence="9" key="1">
    <citation type="journal article" date="2019" name="Int. J. Syst. Evol. Microbiol.">
        <title>The Global Catalogue of Microorganisms (GCM) 10K type strain sequencing project: providing services to taxonomists for standard genome sequencing and annotation.</title>
        <authorList>
            <consortium name="The Broad Institute Genomics Platform"/>
            <consortium name="The Broad Institute Genome Sequencing Center for Infectious Disease"/>
            <person name="Wu L."/>
            <person name="Ma J."/>
        </authorList>
    </citation>
    <scope>NUCLEOTIDE SEQUENCE [LARGE SCALE GENOMIC DNA]</scope>
    <source>
        <strain evidence="9">JCM 17190</strain>
    </source>
</reference>
<keyword evidence="5 6" id="KW-0472">Membrane</keyword>
<dbReference type="Proteomes" id="UP001399917">
    <property type="component" value="Unassembled WGS sequence"/>
</dbReference>
<feature type="transmembrane region" description="Helical" evidence="6">
    <location>
        <begin position="155"/>
        <end position="171"/>
    </location>
</feature>
<dbReference type="PANTHER" id="PTHR32322:SF18">
    <property type="entry name" value="S-ADENOSYLMETHIONINE_S-ADENOSYLHOMOCYSTEINE TRANSPORTER"/>
    <property type="match status" value="1"/>
</dbReference>
<evidence type="ECO:0000256" key="5">
    <source>
        <dbReference type="ARBA" id="ARBA00023136"/>
    </source>
</evidence>
<evidence type="ECO:0000256" key="4">
    <source>
        <dbReference type="ARBA" id="ARBA00022989"/>
    </source>
</evidence>
<accession>A0ABP7KE16</accession>
<feature type="transmembrane region" description="Helical" evidence="6">
    <location>
        <begin position="133"/>
        <end position="149"/>
    </location>
</feature>